<reference evidence="6 7" key="1">
    <citation type="submission" date="2018-08" db="EMBL/GenBank/DDBJ databases">
        <title>A genome reference for cultivated species of the human gut microbiota.</title>
        <authorList>
            <person name="Zou Y."/>
            <person name="Xue W."/>
            <person name="Luo G."/>
        </authorList>
    </citation>
    <scope>NUCLEOTIDE SEQUENCE [LARGE SCALE GENOMIC DNA]</scope>
    <source>
        <strain evidence="6 7">OM06-4</strain>
    </source>
</reference>
<keyword evidence="2" id="KW-0805">Transcription regulation</keyword>
<evidence type="ECO:0000256" key="3">
    <source>
        <dbReference type="ARBA" id="ARBA00023125"/>
    </source>
</evidence>
<dbReference type="GO" id="GO:0003700">
    <property type="term" value="F:DNA-binding transcription factor activity"/>
    <property type="evidence" value="ECO:0007669"/>
    <property type="project" value="InterPro"/>
</dbReference>
<evidence type="ECO:0000256" key="1">
    <source>
        <dbReference type="ARBA" id="ARBA00022491"/>
    </source>
</evidence>
<name>A0A3E3E8V4_9FIRM</name>
<keyword evidence="1" id="KW-0678">Repressor</keyword>
<dbReference type="GeneID" id="78230251"/>
<evidence type="ECO:0000256" key="4">
    <source>
        <dbReference type="ARBA" id="ARBA00023163"/>
    </source>
</evidence>
<evidence type="ECO:0000313" key="6">
    <source>
        <dbReference type="EMBL" id="RGD78973.1"/>
    </source>
</evidence>
<dbReference type="SUPFAM" id="SSF46955">
    <property type="entry name" value="Putative DNA-binding domain"/>
    <property type="match status" value="1"/>
</dbReference>
<dbReference type="AlphaFoldDB" id="A0A3E3E8V4"/>
<gene>
    <name evidence="6" type="ORF">DXB93_16605</name>
</gene>
<keyword evidence="3" id="KW-0238">DNA-binding</keyword>
<keyword evidence="4" id="KW-0804">Transcription</keyword>
<dbReference type="EMBL" id="QUSL01000040">
    <property type="protein sequence ID" value="RGD78973.1"/>
    <property type="molecule type" value="Genomic_DNA"/>
</dbReference>
<evidence type="ECO:0000313" key="7">
    <source>
        <dbReference type="Proteomes" id="UP000261032"/>
    </source>
</evidence>
<dbReference type="InterPro" id="IPR000551">
    <property type="entry name" value="MerR-type_HTH_dom"/>
</dbReference>
<comment type="caution">
    <text evidence="6">The sequence shown here is derived from an EMBL/GenBank/DDBJ whole genome shotgun (WGS) entry which is preliminary data.</text>
</comment>
<dbReference type="PANTHER" id="PTHR30204:SF69">
    <property type="entry name" value="MERR-FAMILY TRANSCRIPTIONAL REGULATOR"/>
    <property type="match status" value="1"/>
</dbReference>
<dbReference type="PROSITE" id="PS50937">
    <property type="entry name" value="HTH_MERR_2"/>
    <property type="match status" value="1"/>
</dbReference>
<dbReference type="Pfam" id="PF13411">
    <property type="entry name" value="MerR_1"/>
    <property type="match status" value="1"/>
</dbReference>
<dbReference type="SMART" id="SM00422">
    <property type="entry name" value="HTH_MERR"/>
    <property type="match status" value="1"/>
</dbReference>
<accession>A0A3E3E8V4</accession>
<evidence type="ECO:0000259" key="5">
    <source>
        <dbReference type="PROSITE" id="PS50937"/>
    </source>
</evidence>
<dbReference type="InterPro" id="IPR009061">
    <property type="entry name" value="DNA-bd_dom_put_sf"/>
</dbReference>
<feature type="domain" description="HTH merR-type" evidence="5">
    <location>
        <begin position="1"/>
        <end position="71"/>
    </location>
</feature>
<dbReference type="InterPro" id="IPR047057">
    <property type="entry name" value="MerR_fam"/>
</dbReference>
<dbReference type="GO" id="GO:0003677">
    <property type="term" value="F:DNA binding"/>
    <property type="evidence" value="ECO:0007669"/>
    <property type="project" value="UniProtKB-KW"/>
</dbReference>
<sequence>MEYSAKEVMNFLNINRETLRHYENMGLIHPRIDDKTHYRYYTDFDIETIAECRKYRSADFSIKEIDKIKHIDSLSQYVSILEQKQEYYKKQSLYFYKLIHKNNETLDKLHSIINHSHLISIEELEECYLFPASYDFKHFFEDKDKYLNFTSTVHEDFAFTDFSLLIKKDDFINQKTNYIGGTSFSKDWIEFLNISVKHMIHVKKQKALSTIIIINEDFNINYSLFNPALQYIQDHHLVISGDIFATQIAKIHKNKNRYLKVWVPIQ</sequence>
<dbReference type="PANTHER" id="PTHR30204">
    <property type="entry name" value="REDOX-CYCLING DRUG-SENSING TRANSCRIPTIONAL ACTIVATOR SOXR"/>
    <property type="match status" value="1"/>
</dbReference>
<organism evidence="6 7">
    <name type="scientific">Thomasclavelia ramosa</name>
    <dbReference type="NCBI Taxonomy" id="1547"/>
    <lineage>
        <taxon>Bacteria</taxon>
        <taxon>Bacillati</taxon>
        <taxon>Bacillota</taxon>
        <taxon>Erysipelotrichia</taxon>
        <taxon>Erysipelotrichales</taxon>
        <taxon>Coprobacillaceae</taxon>
        <taxon>Thomasclavelia</taxon>
    </lineage>
</organism>
<protein>
    <submittedName>
        <fullName evidence="6">MerR family transcriptional regulator</fullName>
    </submittedName>
</protein>
<dbReference type="CDD" id="cd00592">
    <property type="entry name" value="HTH_MerR-like"/>
    <property type="match status" value="1"/>
</dbReference>
<dbReference type="RefSeq" id="WP_008789407.1">
    <property type="nucleotide sequence ID" value="NZ_JAQEEX010000043.1"/>
</dbReference>
<evidence type="ECO:0000256" key="2">
    <source>
        <dbReference type="ARBA" id="ARBA00023015"/>
    </source>
</evidence>
<proteinExistence type="predicted"/>
<dbReference type="Proteomes" id="UP000261032">
    <property type="component" value="Unassembled WGS sequence"/>
</dbReference>
<dbReference type="Gene3D" id="1.10.1660.10">
    <property type="match status" value="1"/>
</dbReference>